<keyword evidence="8" id="KW-1185">Reference proteome</keyword>
<comment type="similarity">
    <text evidence="5">Belongs to the class-II pyridoxal-phosphate-dependent aminotransferase family. MalY/PatB cystathionine beta-lyase subfamily.</text>
</comment>
<reference evidence="8" key="1">
    <citation type="submission" date="2017-01" db="EMBL/GenBank/DDBJ databases">
        <title>Genome sequence of Rouxiella sp. ERMR1:05.</title>
        <authorList>
            <person name="Kumar R."/>
            <person name="Singh D."/>
            <person name="Kumar S."/>
        </authorList>
    </citation>
    <scope>NUCLEOTIDE SEQUENCE [LARGE SCALE GENOMIC DNA]</scope>
    <source>
        <strain evidence="8">ERMR1:05</strain>
    </source>
</reference>
<dbReference type="Gene3D" id="3.40.640.10">
    <property type="entry name" value="Type I PLP-dependent aspartate aminotransferase-like (Major domain)"/>
    <property type="match status" value="1"/>
</dbReference>
<dbReference type="Proteomes" id="UP000239197">
    <property type="component" value="Chromosome"/>
</dbReference>
<evidence type="ECO:0000256" key="3">
    <source>
        <dbReference type="ARBA" id="ARBA00022898"/>
    </source>
</evidence>
<sequence>MRPDFDAITDRRSQHSTKWSAVKNLTTDSGKPVIPLWIADMEFRSPPEVIGALHRVLEQGILGYTDYPAEFTDAFCRWQSSRHRWEISREWVVPCQSVITALDVAIRCLSEPGDEILVLSPGFGTFRRVIQHTGRRVVQVPLTQEERFYSLDLSRLAKTLTTRTRMLILCNPHNPIGKVWRADELRKIGGFCQQHNLLLLSDDVHQDLILGDTPYTPLAGISGEFADFTLTFTSPGKTFNLAGLQAANVIIKNDDIRKKVRENLYQLSAHKPNMLALHATDAAYRHGEAWLDALLDYLKGNLAYLDTELKTFAHVDLFRVQGSFLAWLDFRKTGLSQPELEHKLLHQAGLLADSGVNFGHGGEGFMRVNFAMPRSELEVVVRRLRVGFE</sequence>
<dbReference type="EMBL" id="CP019062">
    <property type="protein sequence ID" value="AVF34389.1"/>
    <property type="molecule type" value="Genomic_DNA"/>
</dbReference>
<dbReference type="InterPro" id="IPR015422">
    <property type="entry name" value="PyrdxlP-dep_Trfase_small"/>
</dbReference>
<dbReference type="Gene3D" id="3.90.1150.10">
    <property type="entry name" value="Aspartate Aminotransferase, domain 1"/>
    <property type="match status" value="1"/>
</dbReference>
<evidence type="ECO:0000259" key="6">
    <source>
        <dbReference type="Pfam" id="PF00155"/>
    </source>
</evidence>
<name>A0A2L1UN81_9GAMM</name>
<evidence type="ECO:0000256" key="2">
    <source>
        <dbReference type="ARBA" id="ARBA00012224"/>
    </source>
</evidence>
<dbReference type="GO" id="GO:0030170">
    <property type="term" value="F:pyridoxal phosphate binding"/>
    <property type="evidence" value="ECO:0007669"/>
    <property type="project" value="InterPro"/>
</dbReference>
<dbReference type="PANTHER" id="PTHR43525:SF1">
    <property type="entry name" value="PROTEIN MALY"/>
    <property type="match status" value="1"/>
</dbReference>
<proteinExistence type="inferred from homology"/>
<dbReference type="InterPro" id="IPR051798">
    <property type="entry name" value="Class-II_PLP-Dep_Aminotrans"/>
</dbReference>
<keyword evidence="3" id="KW-0663">Pyridoxal phosphate</keyword>
<dbReference type="CDD" id="cd00609">
    <property type="entry name" value="AAT_like"/>
    <property type="match status" value="1"/>
</dbReference>
<evidence type="ECO:0000313" key="7">
    <source>
        <dbReference type="EMBL" id="AVF34389.1"/>
    </source>
</evidence>
<protein>
    <recommendedName>
        <fullName evidence="2">cysteine-S-conjugate beta-lyase</fullName>
        <ecNumber evidence="2">4.4.1.13</ecNumber>
    </recommendedName>
</protein>
<dbReference type="InterPro" id="IPR027619">
    <property type="entry name" value="C-S_lyase_PatB-like"/>
</dbReference>
<evidence type="ECO:0000256" key="1">
    <source>
        <dbReference type="ARBA" id="ARBA00001933"/>
    </source>
</evidence>
<dbReference type="OrthoDB" id="3224382at2"/>
<dbReference type="NCBIfam" id="TIGR04350">
    <property type="entry name" value="C_S_lyase_PatB"/>
    <property type="match status" value="1"/>
</dbReference>
<dbReference type="AlphaFoldDB" id="A0A2L1UN81"/>
<dbReference type="RefSeq" id="WP_104921918.1">
    <property type="nucleotide sequence ID" value="NZ_CP019062.1"/>
</dbReference>
<dbReference type="SUPFAM" id="SSF53383">
    <property type="entry name" value="PLP-dependent transferases"/>
    <property type="match status" value="1"/>
</dbReference>
<dbReference type="Pfam" id="PF00155">
    <property type="entry name" value="Aminotran_1_2"/>
    <property type="match status" value="1"/>
</dbReference>
<dbReference type="PANTHER" id="PTHR43525">
    <property type="entry name" value="PROTEIN MALY"/>
    <property type="match status" value="1"/>
</dbReference>
<dbReference type="KEGG" id="rox:BV494_05360"/>
<accession>A0A2L1UN81</accession>
<comment type="cofactor">
    <cofactor evidence="1">
        <name>pyridoxal 5'-phosphate</name>
        <dbReference type="ChEBI" id="CHEBI:597326"/>
    </cofactor>
</comment>
<evidence type="ECO:0000313" key="8">
    <source>
        <dbReference type="Proteomes" id="UP000239197"/>
    </source>
</evidence>
<organism evidence="7 8">
    <name type="scientific">Rahnella sikkimica</name>
    <dbReference type="NCBI Taxonomy" id="1805933"/>
    <lineage>
        <taxon>Bacteria</taxon>
        <taxon>Pseudomonadati</taxon>
        <taxon>Pseudomonadota</taxon>
        <taxon>Gammaproteobacteria</taxon>
        <taxon>Enterobacterales</taxon>
        <taxon>Yersiniaceae</taxon>
        <taxon>Rahnella</taxon>
    </lineage>
</organism>
<feature type="domain" description="Aminotransferase class I/classII large" evidence="6">
    <location>
        <begin position="33"/>
        <end position="384"/>
    </location>
</feature>
<dbReference type="GO" id="GO:0047804">
    <property type="term" value="F:cysteine-S-conjugate beta-lyase activity"/>
    <property type="evidence" value="ECO:0007669"/>
    <property type="project" value="UniProtKB-EC"/>
</dbReference>
<gene>
    <name evidence="7" type="ORF">BV494_05360</name>
</gene>
<keyword evidence="4" id="KW-0456">Lyase</keyword>
<dbReference type="InterPro" id="IPR015421">
    <property type="entry name" value="PyrdxlP-dep_Trfase_major"/>
</dbReference>
<evidence type="ECO:0000256" key="4">
    <source>
        <dbReference type="ARBA" id="ARBA00023239"/>
    </source>
</evidence>
<evidence type="ECO:0000256" key="5">
    <source>
        <dbReference type="ARBA" id="ARBA00037974"/>
    </source>
</evidence>
<dbReference type="EC" id="4.4.1.13" evidence="2"/>
<dbReference type="InterPro" id="IPR004839">
    <property type="entry name" value="Aminotransferase_I/II_large"/>
</dbReference>
<dbReference type="InterPro" id="IPR015424">
    <property type="entry name" value="PyrdxlP-dep_Trfase"/>
</dbReference>